<proteinExistence type="predicted"/>
<organism evidence="1 2">
    <name type="scientific">Luedemannella flava</name>
    <dbReference type="NCBI Taxonomy" id="349316"/>
    <lineage>
        <taxon>Bacteria</taxon>
        <taxon>Bacillati</taxon>
        <taxon>Actinomycetota</taxon>
        <taxon>Actinomycetes</taxon>
        <taxon>Micromonosporales</taxon>
        <taxon>Micromonosporaceae</taxon>
        <taxon>Luedemannella</taxon>
    </lineage>
</organism>
<name>A0ABP4YRE6_9ACTN</name>
<gene>
    <name evidence="1" type="ORF">GCM10009682_54460</name>
</gene>
<comment type="caution">
    <text evidence="1">The sequence shown here is derived from an EMBL/GenBank/DDBJ whole genome shotgun (WGS) entry which is preliminary data.</text>
</comment>
<accession>A0ABP4YRE6</accession>
<sequence>MTRPIALTPCEPGGLDPEAVAASIEAWVTSPAFTELAGHFGGEVPDGPLDAVLDWAAEFSAVWDFRAGVKERFDNARVDYRPDLDERLRSLIGILGLDGADRPAQDSYDHVVVLGGGIRVALGRTDFTARLLAGGLRVRTLAGLGSLRFRDDREHREGRRLGLDPFETEADMMTIGMRRFVGLSEPISVREGDGWWHRVWAGQHPGVEEIHVLAAPSTQPPRRANTADTLIGWAEHVGTPTADERVLLVTNAPYVRHQHCDAVRLLGSRYGCGIETVGFDDLATTAWGRRLHTTELLQEVRSSVLATRNLHNAVVASR</sequence>
<dbReference type="RefSeq" id="WP_344138459.1">
    <property type="nucleotide sequence ID" value="NZ_BAAALT010000248.1"/>
</dbReference>
<reference evidence="2" key="1">
    <citation type="journal article" date="2019" name="Int. J. Syst. Evol. Microbiol.">
        <title>The Global Catalogue of Microorganisms (GCM) 10K type strain sequencing project: providing services to taxonomists for standard genome sequencing and annotation.</title>
        <authorList>
            <consortium name="The Broad Institute Genomics Platform"/>
            <consortium name="The Broad Institute Genome Sequencing Center for Infectious Disease"/>
            <person name="Wu L."/>
            <person name="Ma J."/>
        </authorList>
    </citation>
    <scope>NUCLEOTIDE SEQUENCE [LARGE SCALE GENOMIC DNA]</scope>
    <source>
        <strain evidence="2">JCM 13250</strain>
    </source>
</reference>
<protein>
    <submittedName>
        <fullName evidence="1">Uncharacterized protein</fullName>
    </submittedName>
</protein>
<dbReference type="EMBL" id="BAAALT010000248">
    <property type="protein sequence ID" value="GAA1828517.1"/>
    <property type="molecule type" value="Genomic_DNA"/>
</dbReference>
<evidence type="ECO:0000313" key="2">
    <source>
        <dbReference type="Proteomes" id="UP001500218"/>
    </source>
</evidence>
<evidence type="ECO:0000313" key="1">
    <source>
        <dbReference type="EMBL" id="GAA1828517.1"/>
    </source>
</evidence>
<keyword evidence="2" id="KW-1185">Reference proteome</keyword>
<dbReference type="Proteomes" id="UP001500218">
    <property type="component" value="Unassembled WGS sequence"/>
</dbReference>